<dbReference type="NCBIfam" id="TIGR01003">
    <property type="entry name" value="PTS_HPr_family"/>
    <property type="match status" value="1"/>
</dbReference>
<dbReference type="RefSeq" id="WP_091189125.1">
    <property type="nucleotide sequence ID" value="NZ_FOMT01000005.1"/>
</dbReference>
<accession>A0A1I2FTQ1</accession>
<reference evidence="6" key="1">
    <citation type="submission" date="2016-10" db="EMBL/GenBank/DDBJ databases">
        <authorList>
            <person name="Varghese N."/>
            <person name="Submissions S."/>
        </authorList>
    </citation>
    <scope>NUCLEOTIDE SEQUENCE [LARGE SCALE GENOMIC DNA]</scope>
    <source>
        <strain evidence="6">CGMCC 1.10784</strain>
    </source>
</reference>
<dbReference type="PANTHER" id="PTHR33705:SF2">
    <property type="entry name" value="PHOSPHOCARRIER PROTEIN NPR"/>
    <property type="match status" value="1"/>
</dbReference>
<dbReference type="GO" id="GO:0005737">
    <property type="term" value="C:cytoplasm"/>
    <property type="evidence" value="ECO:0007669"/>
    <property type="project" value="UniProtKB-SubCell"/>
</dbReference>
<sequence>MLSQTYTVIHPSGFHARPSKLFVQAATEFPCSVKLIKGTKKVNGKSSLGLLTLGLANGDEVTLEVDGEREEEALNVLGAMLTKIYEE</sequence>
<feature type="domain" description="HPr" evidence="4">
    <location>
        <begin position="1"/>
        <end position="87"/>
    </location>
</feature>
<dbReference type="PANTHER" id="PTHR33705">
    <property type="entry name" value="PHOSPHOCARRIER PROTEIN HPR"/>
    <property type="match status" value="1"/>
</dbReference>
<dbReference type="PRINTS" id="PR00107">
    <property type="entry name" value="PHOSPHOCPHPR"/>
</dbReference>
<evidence type="ECO:0000256" key="1">
    <source>
        <dbReference type="ARBA" id="ARBA00004496"/>
    </source>
</evidence>
<dbReference type="Gene3D" id="3.30.1340.10">
    <property type="entry name" value="HPr-like"/>
    <property type="match status" value="1"/>
</dbReference>
<evidence type="ECO:0000259" key="4">
    <source>
        <dbReference type="PROSITE" id="PS51350"/>
    </source>
</evidence>
<organism evidence="5 6">
    <name type="scientific">Paenibacillus catalpae</name>
    <dbReference type="NCBI Taxonomy" id="1045775"/>
    <lineage>
        <taxon>Bacteria</taxon>
        <taxon>Bacillati</taxon>
        <taxon>Bacillota</taxon>
        <taxon>Bacilli</taxon>
        <taxon>Bacillales</taxon>
        <taxon>Paenibacillaceae</taxon>
        <taxon>Paenibacillus</taxon>
    </lineage>
</organism>
<dbReference type="Proteomes" id="UP000198855">
    <property type="component" value="Unassembled WGS sequence"/>
</dbReference>
<dbReference type="GO" id="GO:0009401">
    <property type="term" value="P:phosphoenolpyruvate-dependent sugar phosphotransferase system"/>
    <property type="evidence" value="ECO:0007669"/>
    <property type="project" value="UniProtKB-KW"/>
</dbReference>
<dbReference type="PROSITE" id="PS51350">
    <property type="entry name" value="PTS_HPR_DOM"/>
    <property type="match status" value="1"/>
</dbReference>
<keyword evidence="3" id="KW-0598">Phosphotransferase system</keyword>
<evidence type="ECO:0000256" key="3">
    <source>
        <dbReference type="ARBA" id="ARBA00022683"/>
    </source>
</evidence>
<name>A0A1I2FTQ1_9BACL</name>
<dbReference type="STRING" id="1045775.SAMN05216378_5000"/>
<evidence type="ECO:0000313" key="5">
    <source>
        <dbReference type="EMBL" id="SFF07821.1"/>
    </source>
</evidence>
<dbReference type="AlphaFoldDB" id="A0A1I2FTQ1"/>
<dbReference type="InterPro" id="IPR035895">
    <property type="entry name" value="HPr-like_sf"/>
</dbReference>
<dbReference type="InterPro" id="IPR000032">
    <property type="entry name" value="HPr-like"/>
</dbReference>
<evidence type="ECO:0000313" key="6">
    <source>
        <dbReference type="Proteomes" id="UP000198855"/>
    </source>
</evidence>
<dbReference type="EMBL" id="FOMT01000005">
    <property type="protein sequence ID" value="SFF07821.1"/>
    <property type="molecule type" value="Genomic_DNA"/>
</dbReference>
<protein>
    <submittedName>
        <fullName evidence="5">Phosphocarrier protein</fullName>
    </submittedName>
</protein>
<comment type="subcellular location">
    <subcellularLocation>
        <location evidence="1">Cytoplasm</location>
    </subcellularLocation>
</comment>
<dbReference type="InterPro" id="IPR050399">
    <property type="entry name" value="HPr"/>
</dbReference>
<dbReference type="SUPFAM" id="SSF55594">
    <property type="entry name" value="HPr-like"/>
    <property type="match status" value="1"/>
</dbReference>
<dbReference type="Pfam" id="PF00381">
    <property type="entry name" value="PTS-HPr"/>
    <property type="match status" value="1"/>
</dbReference>
<keyword evidence="2" id="KW-0963">Cytoplasm</keyword>
<gene>
    <name evidence="5" type="ORF">SAMN05216378_5000</name>
</gene>
<keyword evidence="6" id="KW-1185">Reference proteome</keyword>
<proteinExistence type="predicted"/>
<dbReference type="OrthoDB" id="9809047at2"/>
<evidence type="ECO:0000256" key="2">
    <source>
        <dbReference type="ARBA" id="ARBA00022490"/>
    </source>
</evidence>